<dbReference type="InterPro" id="IPR010610">
    <property type="entry name" value="EryCIII-like_C"/>
</dbReference>
<dbReference type="Pfam" id="PF06722">
    <property type="entry name" value="EryCIII-like_C"/>
    <property type="match status" value="1"/>
</dbReference>
<protein>
    <submittedName>
        <fullName evidence="3">Glycosyltransferase</fullName>
    </submittedName>
</protein>
<evidence type="ECO:0000259" key="1">
    <source>
        <dbReference type="Pfam" id="PF03033"/>
    </source>
</evidence>
<dbReference type="InterPro" id="IPR004276">
    <property type="entry name" value="GlycoTrans_28_N"/>
</dbReference>
<keyword evidence="4" id="KW-1185">Reference proteome</keyword>
<feature type="domain" description="Glycosyltransferase family 28 N-terminal" evidence="1">
    <location>
        <begin position="4"/>
        <end position="124"/>
    </location>
</feature>
<reference evidence="3 4" key="1">
    <citation type="submission" date="2023-11" db="EMBL/GenBank/DDBJ databases">
        <authorList>
            <person name="Xu M."/>
            <person name="Jiang T."/>
        </authorList>
    </citation>
    <scope>NUCLEOTIDE SEQUENCE [LARGE SCALE GENOMIC DNA]</scope>
    <source>
        <strain evidence="3 4">SD</strain>
    </source>
</reference>
<dbReference type="InterPro" id="IPR002213">
    <property type="entry name" value="UDP_glucos_trans"/>
</dbReference>
<dbReference type="PANTHER" id="PTHR48050:SF13">
    <property type="entry name" value="STEROL 3-BETA-GLUCOSYLTRANSFERASE UGT80A2"/>
    <property type="match status" value="1"/>
</dbReference>
<accession>A0ABU4VQ56</accession>
<dbReference type="Pfam" id="PF03033">
    <property type="entry name" value="Glyco_transf_28"/>
    <property type="match status" value="1"/>
</dbReference>
<evidence type="ECO:0000313" key="3">
    <source>
        <dbReference type="EMBL" id="MDX8153497.1"/>
    </source>
</evidence>
<dbReference type="CDD" id="cd03784">
    <property type="entry name" value="GT1_Gtf-like"/>
    <property type="match status" value="1"/>
</dbReference>
<comment type="caution">
    <text evidence="3">The sequence shown here is derived from an EMBL/GenBank/DDBJ whole genome shotgun (WGS) entry which is preliminary data.</text>
</comment>
<dbReference type="PANTHER" id="PTHR48050">
    <property type="entry name" value="STEROL 3-BETA-GLUCOSYLTRANSFERASE"/>
    <property type="match status" value="1"/>
</dbReference>
<organism evidence="3 4">
    <name type="scientific">Patulibacter brassicae</name>
    <dbReference type="NCBI Taxonomy" id="1705717"/>
    <lineage>
        <taxon>Bacteria</taxon>
        <taxon>Bacillati</taxon>
        <taxon>Actinomycetota</taxon>
        <taxon>Thermoleophilia</taxon>
        <taxon>Solirubrobacterales</taxon>
        <taxon>Patulibacteraceae</taxon>
        <taxon>Patulibacter</taxon>
    </lineage>
</organism>
<dbReference type="InterPro" id="IPR050426">
    <property type="entry name" value="Glycosyltransferase_28"/>
</dbReference>
<dbReference type="EMBL" id="JAXAVX010000015">
    <property type="protein sequence ID" value="MDX8153497.1"/>
    <property type="molecule type" value="Genomic_DNA"/>
</dbReference>
<name>A0ABU4VQ56_9ACTN</name>
<gene>
    <name evidence="3" type="ORF">SK069_18000</name>
</gene>
<evidence type="ECO:0000259" key="2">
    <source>
        <dbReference type="Pfam" id="PF06722"/>
    </source>
</evidence>
<dbReference type="Proteomes" id="UP001277761">
    <property type="component" value="Unassembled WGS sequence"/>
</dbReference>
<dbReference type="SUPFAM" id="SSF53756">
    <property type="entry name" value="UDP-Glycosyltransferase/glycogen phosphorylase"/>
    <property type="match status" value="1"/>
</dbReference>
<feature type="domain" description="Erythromycin biosynthesis protein CIII-like C-terminal" evidence="2">
    <location>
        <begin position="302"/>
        <end position="408"/>
    </location>
</feature>
<sequence>MRLTLAAAGTEGDVLPFLALAHALQGAGHAVRVATHPAFQDAVTSRGLGFAPLPGDPRGALASRASEIAAVRPWKPVAHATTIRVGMAELLGAATPDDHRAACADAEAVLFTLPTAYAGTVAHELGLPAIGLSATPFHRTRAFAHPVLAGGARLGPLLAPLTYPPSQKLLGEPLAEPLRRRARRAAGLPVAAWPWRAAPAWPPVPVLHTYSPALAPRPADWPAQLRVTGHLPSPAAEGGLAAEVEAFLDAGPPPVYVGFGSMPDPDPAATAELVVAAARAAGRRVILGSGWSGIGAGTGAADDVLVVDHVPHDLLFPRTAGVVHHGGSGTTVAGLRAGRPTAVAPFVFDQAFWGRCVHRAGAGPAPLPRRRLTAIRLARVLRQLGEDRVRAAADALGARMRQEAGPATATAAVDELLAAGGR</sequence>
<evidence type="ECO:0000313" key="4">
    <source>
        <dbReference type="Proteomes" id="UP001277761"/>
    </source>
</evidence>
<dbReference type="RefSeq" id="WP_319955647.1">
    <property type="nucleotide sequence ID" value="NZ_JAXAVX010000015.1"/>
</dbReference>
<proteinExistence type="predicted"/>
<dbReference type="Gene3D" id="3.40.50.2000">
    <property type="entry name" value="Glycogen Phosphorylase B"/>
    <property type="match status" value="2"/>
</dbReference>